<dbReference type="OrthoDB" id="269802at2"/>
<dbReference type="CDD" id="cd07890">
    <property type="entry name" value="CYTH-like_AC_IV-like"/>
    <property type="match status" value="1"/>
</dbReference>
<evidence type="ECO:0000313" key="2">
    <source>
        <dbReference type="EMBL" id="QDU87861.1"/>
    </source>
</evidence>
<proteinExistence type="predicted"/>
<dbReference type="NCBIfam" id="TIGR00318">
    <property type="entry name" value="cyaB"/>
    <property type="match status" value="1"/>
</dbReference>
<dbReference type="AlphaFoldDB" id="A0A518D8Q2"/>
<dbReference type="InterPro" id="IPR008173">
    <property type="entry name" value="Adenylyl_cyclase_CyaB"/>
</dbReference>
<dbReference type="Pfam" id="PF01928">
    <property type="entry name" value="CYTH"/>
    <property type="match status" value="1"/>
</dbReference>
<reference evidence="2 3" key="1">
    <citation type="submission" date="2019-02" db="EMBL/GenBank/DDBJ databases">
        <title>Deep-cultivation of Planctomycetes and their phenomic and genomic characterization uncovers novel biology.</title>
        <authorList>
            <person name="Wiegand S."/>
            <person name="Jogler M."/>
            <person name="Boedeker C."/>
            <person name="Pinto D."/>
            <person name="Vollmers J."/>
            <person name="Rivas-Marin E."/>
            <person name="Kohn T."/>
            <person name="Peeters S.H."/>
            <person name="Heuer A."/>
            <person name="Rast P."/>
            <person name="Oberbeckmann S."/>
            <person name="Bunk B."/>
            <person name="Jeske O."/>
            <person name="Meyerdierks A."/>
            <person name="Storesund J.E."/>
            <person name="Kallscheuer N."/>
            <person name="Luecker S."/>
            <person name="Lage O.M."/>
            <person name="Pohl T."/>
            <person name="Merkel B.J."/>
            <person name="Hornburger P."/>
            <person name="Mueller R.-W."/>
            <person name="Bruemmer F."/>
            <person name="Labrenz M."/>
            <person name="Spormann A.M."/>
            <person name="Op den Camp H."/>
            <person name="Overmann J."/>
            <person name="Amann R."/>
            <person name="Jetten M.S.M."/>
            <person name="Mascher T."/>
            <person name="Medema M.H."/>
            <person name="Devos D.P."/>
            <person name="Kaster A.-K."/>
            <person name="Ovreas L."/>
            <person name="Rohde M."/>
            <person name="Galperin M.Y."/>
            <person name="Jogler C."/>
        </authorList>
    </citation>
    <scope>NUCLEOTIDE SEQUENCE [LARGE SCALE GENOMIC DNA]</scope>
    <source>
        <strain evidence="2 3">Pla175</strain>
    </source>
</reference>
<dbReference type="EMBL" id="CP036291">
    <property type="protein sequence ID" value="QDU87861.1"/>
    <property type="molecule type" value="Genomic_DNA"/>
</dbReference>
<dbReference type="KEGG" id="pnd:Pla175_12280"/>
<dbReference type="Gene3D" id="2.40.320.10">
    <property type="entry name" value="Hypothetical Protein Pfu-838710-001"/>
    <property type="match status" value="1"/>
</dbReference>
<sequence length="184" mass="20254">MLEVEVKYRLTDTGALVERLLTLGAQAKSPMAQSDLYFSHPARDFAQTDEALRVRSVGGESVATYKGAKIDTHTKTRREIETHLTDAPAFVQMLEALGFARVATVTKCRQPFLLAREGRTLEVSIDDVEGLGHFVEIEAMAQPADLQEARRCVTAAAESLGLEHGERRGYLEMLLQAQQPPTVG</sequence>
<dbReference type="PANTHER" id="PTHR21028:SF2">
    <property type="entry name" value="CYTH DOMAIN-CONTAINING PROTEIN"/>
    <property type="match status" value="1"/>
</dbReference>
<feature type="domain" description="CYTH" evidence="1">
    <location>
        <begin position="1"/>
        <end position="176"/>
    </location>
</feature>
<dbReference type="SUPFAM" id="SSF55154">
    <property type="entry name" value="CYTH-like phosphatases"/>
    <property type="match status" value="1"/>
</dbReference>
<dbReference type="SMART" id="SM01118">
    <property type="entry name" value="CYTH"/>
    <property type="match status" value="1"/>
</dbReference>
<accession>A0A518D8Q2</accession>
<protein>
    <submittedName>
        <fullName evidence="2">CYTH domain protein</fullName>
    </submittedName>
</protein>
<dbReference type="PANTHER" id="PTHR21028">
    <property type="entry name" value="SI:CH211-156B7.4"/>
    <property type="match status" value="1"/>
</dbReference>
<evidence type="ECO:0000259" key="1">
    <source>
        <dbReference type="PROSITE" id="PS51707"/>
    </source>
</evidence>
<evidence type="ECO:0000313" key="3">
    <source>
        <dbReference type="Proteomes" id="UP000317429"/>
    </source>
</evidence>
<gene>
    <name evidence="2" type="ORF">Pla175_12280</name>
</gene>
<dbReference type="PROSITE" id="PS51707">
    <property type="entry name" value="CYTH"/>
    <property type="match status" value="1"/>
</dbReference>
<organism evidence="2 3">
    <name type="scientific">Pirellulimonas nuda</name>
    <dbReference type="NCBI Taxonomy" id="2528009"/>
    <lineage>
        <taxon>Bacteria</taxon>
        <taxon>Pseudomonadati</taxon>
        <taxon>Planctomycetota</taxon>
        <taxon>Planctomycetia</taxon>
        <taxon>Pirellulales</taxon>
        <taxon>Lacipirellulaceae</taxon>
        <taxon>Pirellulimonas</taxon>
    </lineage>
</organism>
<dbReference type="RefSeq" id="WP_145282146.1">
    <property type="nucleotide sequence ID" value="NZ_CP036291.1"/>
</dbReference>
<dbReference type="Proteomes" id="UP000317429">
    <property type="component" value="Chromosome"/>
</dbReference>
<dbReference type="InterPro" id="IPR033469">
    <property type="entry name" value="CYTH-like_dom_sf"/>
</dbReference>
<keyword evidence="3" id="KW-1185">Reference proteome</keyword>
<name>A0A518D8Q2_9BACT</name>
<dbReference type="InterPro" id="IPR023577">
    <property type="entry name" value="CYTH_domain"/>
</dbReference>